<keyword evidence="1" id="KW-0243">Dynein</keyword>
<evidence type="ECO:0000313" key="3">
    <source>
        <dbReference type="Proteomes" id="UP000316759"/>
    </source>
</evidence>
<dbReference type="PANTHER" id="PTHR11886">
    <property type="entry name" value="DYNEIN LIGHT CHAIN"/>
    <property type="match status" value="1"/>
</dbReference>
<dbReference type="STRING" id="46835.A0A504YKL0"/>
<keyword evidence="2" id="KW-0282">Flagellum</keyword>
<evidence type="ECO:0000313" key="2">
    <source>
        <dbReference type="EMBL" id="TPP58708.1"/>
    </source>
</evidence>
<sequence>MDPRKLTVRKSDMREEMQKFAVKTFVEAMEKGQTEKDFCSYMKTAFDNTYTPTWHCIVGRDFASHVTFDEQGYMHFQYGAYTVLIFKCG</sequence>
<gene>
    <name evidence="2" type="ORF">FGIG_11379</name>
</gene>
<protein>
    <recommendedName>
        <fullName evidence="1">Dynein light chain</fullName>
    </recommendedName>
</protein>
<dbReference type="SUPFAM" id="SSF54648">
    <property type="entry name" value="DLC"/>
    <property type="match status" value="1"/>
</dbReference>
<dbReference type="GO" id="GO:0005868">
    <property type="term" value="C:cytoplasmic dynein complex"/>
    <property type="evidence" value="ECO:0007669"/>
    <property type="project" value="TreeGrafter"/>
</dbReference>
<dbReference type="EMBL" id="SUNJ01011672">
    <property type="protein sequence ID" value="TPP58708.1"/>
    <property type="molecule type" value="Genomic_DNA"/>
</dbReference>
<dbReference type="FunFam" id="3.30.740.10:FF:000006">
    <property type="entry name" value="Dynein light chain"/>
    <property type="match status" value="1"/>
</dbReference>
<dbReference type="PANTHER" id="PTHR11886:SF35">
    <property type="entry name" value="DYNEIN LIGHT CHAIN"/>
    <property type="match status" value="1"/>
</dbReference>
<dbReference type="OrthoDB" id="6506078at2759"/>
<dbReference type="Proteomes" id="UP000316759">
    <property type="component" value="Unassembled WGS sequence"/>
</dbReference>
<keyword evidence="3" id="KW-1185">Reference proteome</keyword>
<accession>A0A504YKL0</accession>
<comment type="caution">
    <text evidence="2">The sequence shown here is derived from an EMBL/GenBank/DDBJ whole genome shotgun (WGS) entry which is preliminary data.</text>
</comment>
<dbReference type="AlphaFoldDB" id="A0A504YKL0"/>
<comment type="similarity">
    <text evidence="1">Belongs to the dynein light chain family.</text>
</comment>
<dbReference type="InterPro" id="IPR001372">
    <property type="entry name" value="Dynein_light_chain_typ-1/2"/>
</dbReference>
<dbReference type="GO" id="GO:0007017">
    <property type="term" value="P:microtubule-based process"/>
    <property type="evidence" value="ECO:0007669"/>
    <property type="project" value="InterPro"/>
</dbReference>
<evidence type="ECO:0000256" key="1">
    <source>
        <dbReference type="RuleBase" id="RU365010"/>
    </source>
</evidence>
<dbReference type="Pfam" id="PF01221">
    <property type="entry name" value="Dynein_light"/>
    <property type="match status" value="1"/>
</dbReference>
<organism evidence="2 3">
    <name type="scientific">Fasciola gigantica</name>
    <name type="common">Giant liver fluke</name>
    <dbReference type="NCBI Taxonomy" id="46835"/>
    <lineage>
        <taxon>Eukaryota</taxon>
        <taxon>Metazoa</taxon>
        <taxon>Spiralia</taxon>
        <taxon>Lophotrochozoa</taxon>
        <taxon>Platyhelminthes</taxon>
        <taxon>Trematoda</taxon>
        <taxon>Digenea</taxon>
        <taxon>Plagiorchiida</taxon>
        <taxon>Echinostomata</taxon>
        <taxon>Echinostomatoidea</taxon>
        <taxon>Fasciolidae</taxon>
        <taxon>Fasciola</taxon>
    </lineage>
</organism>
<keyword evidence="1" id="KW-0493">Microtubule</keyword>
<dbReference type="GO" id="GO:0005874">
    <property type="term" value="C:microtubule"/>
    <property type="evidence" value="ECO:0007669"/>
    <property type="project" value="UniProtKB-KW"/>
</dbReference>
<name>A0A504YKL0_FASGI</name>
<keyword evidence="1" id="KW-0505">Motor protein</keyword>
<dbReference type="SMART" id="SM01375">
    <property type="entry name" value="Dynein_light"/>
    <property type="match status" value="1"/>
</dbReference>
<reference evidence="2 3" key="1">
    <citation type="submission" date="2019-04" db="EMBL/GenBank/DDBJ databases">
        <title>Annotation for the trematode Fasciola gigantica.</title>
        <authorList>
            <person name="Choi Y.-J."/>
        </authorList>
    </citation>
    <scope>NUCLEOTIDE SEQUENCE [LARGE SCALE GENOMIC DNA]</scope>
    <source>
        <strain evidence="2">Uganda_cow_1</strain>
    </source>
</reference>
<keyword evidence="1" id="KW-0963">Cytoplasm</keyword>
<proteinExistence type="inferred from homology"/>
<keyword evidence="1" id="KW-0206">Cytoskeleton</keyword>
<keyword evidence="2" id="KW-0969">Cilium</keyword>
<comment type="subcellular location">
    <subcellularLocation>
        <location evidence="1">Cytoplasm</location>
        <location evidence="1">Cytoskeleton</location>
    </subcellularLocation>
</comment>
<dbReference type="Gene3D" id="3.30.740.10">
    <property type="entry name" value="Protein Inhibitor Of Neuronal Nitric Oxide Synthase"/>
    <property type="match status" value="1"/>
</dbReference>
<keyword evidence="2" id="KW-0966">Cell projection</keyword>
<dbReference type="InterPro" id="IPR037177">
    <property type="entry name" value="DLC_sf"/>
</dbReference>
<dbReference type="GO" id="GO:0045505">
    <property type="term" value="F:dynein intermediate chain binding"/>
    <property type="evidence" value="ECO:0007669"/>
    <property type="project" value="TreeGrafter"/>
</dbReference>